<dbReference type="Gene3D" id="3.40.50.2300">
    <property type="match status" value="1"/>
</dbReference>
<accession>A0A0S2DMC1</accession>
<organism evidence="1 2">
    <name type="scientific">Lysobacter enzymogenes</name>
    <dbReference type="NCBI Taxonomy" id="69"/>
    <lineage>
        <taxon>Bacteria</taxon>
        <taxon>Pseudomonadati</taxon>
        <taxon>Pseudomonadota</taxon>
        <taxon>Gammaproteobacteria</taxon>
        <taxon>Lysobacterales</taxon>
        <taxon>Lysobacteraceae</taxon>
        <taxon>Lysobacter</taxon>
    </lineage>
</organism>
<protein>
    <submittedName>
        <fullName evidence="1">Low molecular weight phosphotyrosine protein phosphatase</fullName>
    </submittedName>
</protein>
<dbReference type="Proteomes" id="UP000061569">
    <property type="component" value="Chromosome"/>
</dbReference>
<reference evidence="1 2" key="1">
    <citation type="submission" date="2015-11" db="EMBL/GenBank/DDBJ databases">
        <title>Genome sequences of Lysobacter enzymogenes strain C3 and Lysobacter antibioticus ATCC 29479.</title>
        <authorList>
            <person name="Kobayashi D.Y."/>
        </authorList>
    </citation>
    <scope>NUCLEOTIDE SEQUENCE [LARGE SCALE GENOMIC DNA]</scope>
    <source>
        <strain evidence="1 2">C3</strain>
    </source>
</reference>
<dbReference type="AlphaFoldDB" id="A0A0S2DMC1"/>
<dbReference type="InterPro" id="IPR036196">
    <property type="entry name" value="Ptyr_pPase_sf"/>
</dbReference>
<dbReference type="SUPFAM" id="SSF52788">
    <property type="entry name" value="Phosphotyrosine protein phosphatases I"/>
    <property type="match status" value="1"/>
</dbReference>
<name>A0A0S2DMC1_LYSEN</name>
<sequence length="158" mass="18333">MKEDRPKTKEKREKNWKLLYLRSEKLARARQLGIDYPNPSSRPEIEDNEPLNLLFICSRNQWRSPTAEAVWRNHPDLRSRSAGTSPNARRRVSADDIRWADAIFVMENKHRSRLQAEFGRVVANTPVHVLDIPDEYQYMDPELVDLLKASVGSILGLP</sequence>
<dbReference type="STRING" id="69.GLE_4505"/>
<dbReference type="EMBL" id="CP013140">
    <property type="protein sequence ID" value="ALN59846.1"/>
    <property type="molecule type" value="Genomic_DNA"/>
</dbReference>
<evidence type="ECO:0000313" key="1">
    <source>
        <dbReference type="EMBL" id="ALN59846.1"/>
    </source>
</evidence>
<proteinExistence type="predicted"/>
<dbReference type="PATRIC" id="fig|69.6.peg.4441"/>
<evidence type="ECO:0000313" key="2">
    <source>
        <dbReference type="Proteomes" id="UP000061569"/>
    </source>
</evidence>
<dbReference type="KEGG" id="lez:GLE_4505"/>
<gene>
    <name evidence="1" type="ORF">GLE_4505</name>
</gene>